<dbReference type="InterPro" id="IPR011095">
    <property type="entry name" value="Dala_Dala_lig_C"/>
</dbReference>
<dbReference type="EMBL" id="JBAMMX010000002">
    <property type="protein sequence ID" value="KAK6946416.1"/>
    <property type="molecule type" value="Genomic_DNA"/>
</dbReference>
<dbReference type="SUPFAM" id="SSF56059">
    <property type="entry name" value="Glutathione synthetase ATP-binding domain-like"/>
    <property type="match status" value="1"/>
</dbReference>
<feature type="domain" description="ATP-grasp" evidence="4">
    <location>
        <begin position="75"/>
        <end position="309"/>
    </location>
</feature>
<comment type="similarity">
    <text evidence="1">Belongs to the D-alanine--D-alanine ligase family.</text>
</comment>
<dbReference type="InterPro" id="IPR013815">
    <property type="entry name" value="ATP_grasp_subdomain_1"/>
</dbReference>
<evidence type="ECO:0000313" key="6">
    <source>
        <dbReference type="Proteomes" id="UP001370490"/>
    </source>
</evidence>
<keyword evidence="6" id="KW-1185">Reference proteome</keyword>
<gene>
    <name evidence="5" type="ORF">RJ641_013960</name>
</gene>
<evidence type="ECO:0000256" key="2">
    <source>
        <dbReference type="ARBA" id="ARBA00022598"/>
    </source>
</evidence>
<protein>
    <submittedName>
        <fullName evidence="5">D-alanine--D-alanine ligase, C-terminal</fullName>
    </submittedName>
</protein>
<organism evidence="5 6">
    <name type="scientific">Dillenia turbinata</name>
    <dbReference type="NCBI Taxonomy" id="194707"/>
    <lineage>
        <taxon>Eukaryota</taxon>
        <taxon>Viridiplantae</taxon>
        <taxon>Streptophyta</taxon>
        <taxon>Embryophyta</taxon>
        <taxon>Tracheophyta</taxon>
        <taxon>Spermatophyta</taxon>
        <taxon>Magnoliopsida</taxon>
        <taxon>eudicotyledons</taxon>
        <taxon>Gunneridae</taxon>
        <taxon>Pentapetalae</taxon>
        <taxon>Dilleniales</taxon>
        <taxon>Dilleniaceae</taxon>
        <taxon>Dillenia</taxon>
    </lineage>
</organism>
<dbReference type="Pfam" id="PF07478">
    <property type="entry name" value="Dala_Dala_lig_C"/>
    <property type="match status" value="1"/>
</dbReference>
<keyword evidence="2 5" id="KW-0436">Ligase</keyword>
<keyword evidence="3" id="KW-0067">ATP-binding</keyword>
<evidence type="ECO:0000256" key="3">
    <source>
        <dbReference type="PROSITE-ProRule" id="PRU00409"/>
    </source>
</evidence>
<dbReference type="PANTHER" id="PTHR23132:SF0">
    <property type="entry name" value="D-ALANINE-D-ALANINE LIGASE FAMILY"/>
    <property type="match status" value="1"/>
</dbReference>
<dbReference type="GO" id="GO:0005524">
    <property type="term" value="F:ATP binding"/>
    <property type="evidence" value="ECO:0007669"/>
    <property type="project" value="UniProtKB-UniRule"/>
</dbReference>
<evidence type="ECO:0000256" key="1">
    <source>
        <dbReference type="ARBA" id="ARBA00010871"/>
    </source>
</evidence>
<proteinExistence type="inferred from homology"/>
<sequence>MVVLEKMVEFRHCRKYTTFLLLESNECRQAFDKVNTYVWPAFRDIGLLNIFMENITSDHLKSGSLFKFIPLLVKEKILSSFLCNRLDYFGFREVEQMSRFIKHQLDINSGKAVVKPARAGSSIGVTVAYGVLDAPKTANDIITEGIDDKVLVEIFLEGGREFTAIILDVGSGLKCRPAALLPTEVELQFHGGANVGEAVTILNYRRKYLPTQQVAYHTPPGLIDVIRNRASLLFQRLGLGDFARIDGWFLPSSVSVFLSSENKYGRNKWGTIIFTDINLWNGADKLFIPAGFKALVVASFATVVLLKVKTMMFHVWVSFPQSNVLWSIIQRACSHFPSLASFNGLPSTTSTRSKSEQDTKALIKEEGAHKGFVAFGGETSERLVSLMSGTNVWLKLQAFADVEVTPYLLASPVGDLSDEDEILVEFPMSSKTVWTLLIFIILYSLLLRHATEEVLDECIEAVEPSRPATTSY</sequence>
<dbReference type="Gene3D" id="3.30.1490.20">
    <property type="entry name" value="ATP-grasp fold, A domain"/>
    <property type="match status" value="1"/>
</dbReference>
<evidence type="ECO:0000259" key="4">
    <source>
        <dbReference type="PROSITE" id="PS50975"/>
    </source>
</evidence>
<dbReference type="GO" id="GO:0009507">
    <property type="term" value="C:chloroplast"/>
    <property type="evidence" value="ECO:0007669"/>
    <property type="project" value="TreeGrafter"/>
</dbReference>
<dbReference type="GO" id="GO:0046872">
    <property type="term" value="F:metal ion binding"/>
    <property type="evidence" value="ECO:0007669"/>
    <property type="project" value="InterPro"/>
</dbReference>
<dbReference type="PROSITE" id="PS50975">
    <property type="entry name" value="ATP_GRASP"/>
    <property type="match status" value="1"/>
</dbReference>
<dbReference type="Proteomes" id="UP001370490">
    <property type="component" value="Unassembled WGS sequence"/>
</dbReference>
<dbReference type="PANTHER" id="PTHR23132">
    <property type="entry name" value="D-ALANINE--D-ALANINE LIGASE"/>
    <property type="match status" value="1"/>
</dbReference>
<dbReference type="Gene3D" id="3.30.470.20">
    <property type="entry name" value="ATP-grasp fold, B domain"/>
    <property type="match status" value="1"/>
</dbReference>
<reference evidence="5 6" key="1">
    <citation type="submission" date="2023-12" db="EMBL/GenBank/DDBJ databases">
        <title>A high-quality genome assembly for Dillenia turbinata (Dilleniales).</title>
        <authorList>
            <person name="Chanderbali A."/>
        </authorList>
    </citation>
    <scope>NUCLEOTIDE SEQUENCE [LARGE SCALE GENOMIC DNA]</scope>
    <source>
        <strain evidence="5">LSX21</strain>
        <tissue evidence="5">Leaf</tissue>
    </source>
</reference>
<accession>A0AAN8WCY5</accession>
<dbReference type="GO" id="GO:0008716">
    <property type="term" value="F:D-alanine-D-alanine ligase activity"/>
    <property type="evidence" value="ECO:0007669"/>
    <property type="project" value="InterPro"/>
</dbReference>
<dbReference type="InterPro" id="IPR011761">
    <property type="entry name" value="ATP-grasp"/>
</dbReference>
<comment type="caution">
    <text evidence="5">The sequence shown here is derived from an EMBL/GenBank/DDBJ whole genome shotgun (WGS) entry which is preliminary data.</text>
</comment>
<dbReference type="Gene3D" id="3.40.50.20">
    <property type="match status" value="1"/>
</dbReference>
<keyword evidence="3" id="KW-0547">Nucleotide-binding</keyword>
<evidence type="ECO:0000313" key="5">
    <source>
        <dbReference type="EMBL" id="KAK6946416.1"/>
    </source>
</evidence>
<dbReference type="AlphaFoldDB" id="A0AAN8WCY5"/>
<name>A0AAN8WCY5_9MAGN</name>